<keyword evidence="1" id="KW-0472">Membrane</keyword>
<protein>
    <recommendedName>
        <fullName evidence="4">DUF4153 domain-containing protein</fullName>
    </recommendedName>
</protein>
<gene>
    <name evidence="2" type="ORF">GCM10011529_11840</name>
</gene>
<feature type="transmembrane region" description="Helical" evidence="1">
    <location>
        <begin position="154"/>
        <end position="182"/>
    </location>
</feature>
<feature type="transmembrane region" description="Helical" evidence="1">
    <location>
        <begin position="194"/>
        <end position="212"/>
    </location>
</feature>
<feature type="transmembrane region" description="Helical" evidence="1">
    <location>
        <begin position="369"/>
        <end position="391"/>
    </location>
</feature>
<feature type="transmembrane region" description="Helical" evidence="1">
    <location>
        <begin position="98"/>
        <end position="118"/>
    </location>
</feature>
<accession>A0A917E722</accession>
<reference evidence="2" key="1">
    <citation type="journal article" date="2014" name="Int. J. Syst. Evol. Microbiol.">
        <title>Complete genome sequence of Corynebacterium casei LMG S-19264T (=DSM 44701T), isolated from a smear-ripened cheese.</title>
        <authorList>
            <consortium name="US DOE Joint Genome Institute (JGI-PGF)"/>
            <person name="Walter F."/>
            <person name="Albersmeier A."/>
            <person name="Kalinowski J."/>
            <person name="Ruckert C."/>
        </authorList>
    </citation>
    <scope>NUCLEOTIDE SEQUENCE</scope>
    <source>
        <strain evidence="2">CGMCC 1.15519</strain>
    </source>
</reference>
<keyword evidence="1" id="KW-1133">Transmembrane helix</keyword>
<keyword evidence="1" id="KW-0812">Transmembrane</keyword>
<feature type="transmembrane region" description="Helical" evidence="1">
    <location>
        <begin position="15"/>
        <end position="33"/>
    </location>
</feature>
<evidence type="ECO:0008006" key="4">
    <source>
        <dbReference type="Google" id="ProtNLM"/>
    </source>
</evidence>
<name>A0A917E722_9SPHN</name>
<reference evidence="2" key="2">
    <citation type="submission" date="2020-09" db="EMBL/GenBank/DDBJ databases">
        <authorList>
            <person name="Sun Q."/>
            <person name="Zhou Y."/>
        </authorList>
    </citation>
    <scope>NUCLEOTIDE SEQUENCE</scope>
    <source>
        <strain evidence="2">CGMCC 1.15519</strain>
    </source>
</reference>
<proteinExistence type="predicted"/>
<feature type="transmembrane region" description="Helical" evidence="1">
    <location>
        <begin position="261"/>
        <end position="281"/>
    </location>
</feature>
<evidence type="ECO:0000256" key="1">
    <source>
        <dbReference type="SAM" id="Phobius"/>
    </source>
</evidence>
<evidence type="ECO:0000313" key="2">
    <source>
        <dbReference type="EMBL" id="GGE07088.1"/>
    </source>
</evidence>
<comment type="caution">
    <text evidence="2">The sequence shown here is derived from an EMBL/GenBank/DDBJ whole genome shotgun (WGS) entry which is preliminary data.</text>
</comment>
<feature type="transmembrane region" description="Helical" evidence="1">
    <location>
        <begin position="224"/>
        <end position="249"/>
    </location>
</feature>
<feature type="transmembrane region" description="Helical" evidence="1">
    <location>
        <begin position="330"/>
        <end position="349"/>
    </location>
</feature>
<dbReference type="Proteomes" id="UP000635071">
    <property type="component" value="Unassembled WGS sequence"/>
</dbReference>
<dbReference type="EMBL" id="BMJM01000003">
    <property type="protein sequence ID" value="GGE07088.1"/>
    <property type="molecule type" value="Genomic_DNA"/>
</dbReference>
<keyword evidence="3" id="KW-1185">Reference proteome</keyword>
<feature type="transmembrane region" description="Helical" evidence="1">
    <location>
        <begin position="293"/>
        <end position="318"/>
    </location>
</feature>
<dbReference type="RefSeq" id="WP_188762009.1">
    <property type="nucleotide sequence ID" value="NZ_BMJM01000003.1"/>
</dbReference>
<feature type="transmembrane region" description="Helical" evidence="1">
    <location>
        <begin position="45"/>
        <end position="62"/>
    </location>
</feature>
<organism evidence="2 3">
    <name type="scientific">Sandarakinorhabdus glacialis</name>
    <dbReference type="NCBI Taxonomy" id="1614636"/>
    <lineage>
        <taxon>Bacteria</taxon>
        <taxon>Pseudomonadati</taxon>
        <taxon>Pseudomonadota</taxon>
        <taxon>Alphaproteobacteria</taxon>
        <taxon>Sphingomonadales</taxon>
        <taxon>Sphingosinicellaceae</taxon>
        <taxon>Sandarakinorhabdus</taxon>
    </lineage>
</organism>
<feature type="transmembrane region" description="Helical" evidence="1">
    <location>
        <begin position="68"/>
        <end position="86"/>
    </location>
</feature>
<sequence>MTTPAVPPQIWPLRTWGLALLGAAVGLACNAILPGDLNNPGTTRLAIAVFAIVAALALANVVERTRPLWSAGFAIVAGLIAAGVVLQGGPAFGDDVSVWRLVCAALAIAIATPLFQAWREAQTGLDRNAQPEPPAHFHWHIPYPAAHNRARTNLVLWFTSFAFLGITWLLVFLLAALFHLIGIDALRHLIEQRWFAYMLSGTALGAGIGLLRDRDAILGTLQRVVTTVLAVLAPALAIGLVGFVAALPFTGIEILWSATRSATPIMLGCSIAALVLLNAVTGDAPAEEARSKILRWSALALSATLPVLAVIAAVSTGVRIAQYGVTPDRLWALTFTIIAAAYAAAYFFAPVAGRGNWMALIRRGNLHLGLALCAAALLLATPLIDFGAISAHSQVARLERGSTSAAEFDWRALRYDYGAAGRTALARLAKSPDPAIRKAALSAQASKSRYDLGTASGQIDRRGEIGRNLVVIPATVKMPPALLDLIVGQGLCWNAAVPCVVILEGTASTVLGDAATSQQARRLNLGGDGKWQLDTTGSTDMTARRDPAVDAAIRAGKTEIRDIPQRQLFVDGKPVGPPFR</sequence>
<evidence type="ECO:0000313" key="3">
    <source>
        <dbReference type="Proteomes" id="UP000635071"/>
    </source>
</evidence>
<dbReference type="AlphaFoldDB" id="A0A917E722"/>